<feature type="compositionally biased region" description="Basic residues" evidence="1">
    <location>
        <begin position="53"/>
        <end position="70"/>
    </location>
</feature>
<accession>A0A915ICK6</accession>
<evidence type="ECO:0000313" key="2">
    <source>
        <dbReference type="Proteomes" id="UP000887565"/>
    </source>
</evidence>
<name>A0A915ICK6_ROMCU</name>
<feature type="region of interest" description="Disordered" evidence="1">
    <location>
        <begin position="1"/>
        <end position="77"/>
    </location>
</feature>
<evidence type="ECO:0000256" key="1">
    <source>
        <dbReference type="SAM" id="MobiDB-lite"/>
    </source>
</evidence>
<keyword evidence="2" id="KW-1185">Reference proteome</keyword>
<organism evidence="2 3">
    <name type="scientific">Romanomermis culicivorax</name>
    <name type="common">Nematode worm</name>
    <dbReference type="NCBI Taxonomy" id="13658"/>
    <lineage>
        <taxon>Eukaryota</taxon>
        <taxon>Metazoa</taxon>
        <taxon>Ecdysozoa</taxon>
        <taxon>Nematoda</taxon>
        <taxon>Enoplea</taxon>
        <taxon>Dorylaimia</taxon>
        <taxon>Mermithida</taxon>
        <taxon>Mermithoidea</taxon>
        <taxon>Mermithidae</taxon>
        <taxon>Romanomermis</taxon>
    </lineage>
</organism>
<protein>
    <submittedName>
        <fullName evidence="3">Uncharacterized protein</fullName>
    </submittedName>
</protein>
<dbReference type="AlphaFoldDB" id="A0A915ICK6"/>
<evidence type="ECO:0000313" key="3">
    <source>
        <dbReference type="WBParaSite" id="nRc.2.0.1.t11910-RA"/>
    </source>
</evidence>
<reference evidence="3" key="1">
    <citation type="submission" date="2022-11" db="UniProtKB">
        <authorList>
            <consortium name="WormBaseParasite"/>
        </authorList>
    </citation>
    <scope>IDENTIFICATION</scope>
</reference>
<feature type="compositionally biased region" description="Polar residues" evidence="1">
    <location>
        <begin position="1"/>
        <end position="11"/>
    </location>
</feature>
<sequence>MNKLIRSSTSAIVSPTETPESSSSPSSITVPSPAGVNPMKKKRSKKVTIDKGKRNRRHTSKRGPKVKRDKRNLAPPSVTLVLTTKKPFTKWHEFPIYVEDEENERHYKRYSNQEATPEKCLNCKFPIVSLFKLYRNKTCVLYFVDHRLYETFPGFCETHESIPGKVP</sequence>
<dbReference type="WBParaSite" id="nRc.2.0.1.t11910-RA">
    <property type="protein sequence ID" value="nRc.2.0.1.t11910-RA"/>
    <property type="gene ID" value="nRc.2.0.1.g11910"/>
</dbReference>
<feature type="compositionally biased region" description="Low complexity" evidence="1">
    <location>
        <begin position="12"/>
        <end position="33"/>
    </location>
</feature>
<dbReference type="Proteomes" id="UP000887565">
    <property type="component" value="Unplaced"/>
</dbReference>
<proteinExistence type="predicted"/>